<keyword evidence="2" id="KW-1185">Reference proteome</keyword>
<comment type="caution">
    <text evidence="1">The sequence shown here is derived from an EMBL/GenBank/DDBJ whole genome shotgun (WGS) entry which is preliminary data.</text>
</comment>
<feature type="non-terminal residue" evidence="1">
    <location>
        <position position="1"/>
    </location>
</feature>
<dbReference type="OrthoDB" id="407087at2759"/>
<dbReference type="Proteomes" id="UP000601435">
    <property type="component" value="Unassembled WGS sequence"/>
</dbReference>
<accession>A0A812XC86</accession>
<dbReference type="SUPFAM" id="SSF51197">
    <property type="entry name" value="Clavaminate synthase-like"/>
    <property type="match status" value="1"/>
</dbReference>
<gene>
    <name evidence="1" type="ORF">SNEC2469_LOCUS20657</name>
</gene>
<evidence type="ECO:0000313" key="1">
    <source>
        <dbReference type="EMBL" id="CAE7716646.1"/>
    </source>
</evidence>
<dbReference type="AlphaFoldDB" id="A0A812XC86"/>
<name>A0A812XC86_9DINO</name>
<dbReference type="EMBL" id="CAJNJA010036155">
    <property type="protein sequence ID" value="CAE7716646.1"/>
    <property type="molecule type" value="Genomic_DNA"/>
</dbReference>
<sequence length="110" mass="11851">ALPGEIRFQPADTGGWREALRHRGMAVLEGVLPQVELQATLEDIWSWLEGVGSGGAVSRSDSSTWTMGDGRWPKDNMSTGIVCVRGAGQSAGAWRVRGHAAVQAAFARFW</sequence>
<proteinExistence type="predicted"/>
<organism evidence="1 2">
    <name type="scientific">Symbiodinium necroappetens</name>
    <dbReference type="NCBI Taxonomy" id="1628268"/>
    <lineage>
        <taxon>Eukaryota</taxon>
        <taxon>Sar</taxon>
        <taxon>Alveolata</taxon>
        <taxon>Dinophyceae</taxon>
        <taxon>Suessiales</taxon>
        <taxon>Symbiodiniaceae</taxon>
        <taxon>Symbiodinium</taxon>
    </lineage>
</organism>
<feature type="non-terminal residue" evidence="1">
    <location>
        <position position="110"/>
    </location>
</feature>
<reference evidence="1" key="1">
    <citation type="submission" date="2021-02" db="EMBL/GenBank/DDBJ databases">
        <authorList>
            <person name="Dougan E. K."/>
            <person name="Rhodes N."/>
            <person name="Thang M."/>
            <person name="Chan C."/>
        </authorList>
    </citation>
    <scope>NUCLEOTIDE SEQUENCE</scope>
</reference>
<protein>
    <submittedName>
        <fullName evidence="1">Uncharacterized protein</fullName>
    </submittedName>
</protein>
<evidence type="ECO:0000313" key="2">
    <source>
        <dbReference type="Proteomes" id="UP000601435"/>
    </source>
</evidence>